<reference evidence="2" key="1">
    <citation type="submission" date="2021-03" db="EMBL/GenBank/DDBJ databases">
        <authorList>
            <person name="Tagirdzhanova G."/>
        </authorList>
    </citation>
    <scope>NUCLEOTIDE SEQUENCE</scope>
</reference>
<comment type="caution">
    <text evidence="2">The sequence shown here is derived from an EMBL/GenBank/DDBJ whole genome shotgun (WGS) entry which is preliminary data.</text>
</comment>
<dbReference type="Proteomes" id="UP000664203">
    <property type="component" value="Unassembled WGS sequence"/>
</dbReference>
<keyword evidence="3" id="KW-1185">Reference proteome</keyword>
<dbReference type="OrthoDB" id="10616230at2759"/>
<feature type="compositionally biased region" description="Basic and acidic residues" evidence="1">
    <location>
        <begin position="169"/>
        <end position="188"/>
    </location>
</feature>
<name>A0A8H3I1U7_9LECA</name>
<evidence type="ECO:0000313" key="2">
    <source>
        <dbReference type="EMBL" id="CAF9904015.1"/>
    </source>
</evidence>
<evidence type="ECO:0000256" key="1">
    <source>
        <dbReference type="SAM" id="MobiDB-lite"/>
    </source>
</evidence>
<organism evidence="2 3">
    <name type="scientific">Alectoria fallacina</name>
    <dbReference type="NCBI Taxonomy" id="1903189"/>
    <lineage>
        <taxon>Eukaryota</taxon>
        <taxon>Fungi</taxon>
        <taxon>Dikarya</taxon>
        <taxon>Ascomycota</taxon>
        <taxon>Pezizomycotina</taxon>
        <taxon>Lecanoromycetes</taxon>
        <taxon>OSLEUM clade</taxon>
        <taxon>Lecanoromycetidae</taxon>
        <taxon>Lecanorales</taxon>
        <taxon>Lecanorineae</taxon>
        <taxon>Parmeliaceae</taxon>
        <taxon>Alectoria</taxon>
    </lineage>
</organism>
<sequence>MLSDRLETTSYTRTQRGPVANRSEVNSGNQTSARLRRAKPTPPITPSYATTPAILSQKFYVLTYDAQNWHHTDTTDTITLLNGKSIRIGMPVDGDEPACRQRSDFLGLYLSLAAAEMMGHSWLYGQLKSIGPGWFRSPDGGWANSVSDIFRQVELTVRVTKGAVDRVETGVGKEEREDKVAGGKKEGGGMEVVDLTGDGDGLVRKGRAGKRKREDTRSGEVQSGNGGYSHGRSANKCRTKEVAEEQLEAASLLLTIKGRKW</sequence>
<dbReference type="EMBL" id="CAJPDR010000003">
    <property type="protein sequence ID" value="CAF9904015.1"/>
    <property type="molecule type" value="Genomic_DNA"/>
</dbReference>
<accession>A0A8H3I1U7</accession>
<dbReference type="AlphaFoldDB" id="A0A8H3I1U7"/>
<gene>
    <name evidence="2" type="ORF">ALECFALPRED_004802</name>
</gene>
<proteinExistence type="predicted"/>
<feature type="region of interest" description="Disordered" evidence="1">
    <location>
        <begin position="169"/>
        <end position="239"/>
    </location>
</feature>
<protein>
    <submittedName>
        <fullName evidence="2">Uncharacterized protein</fullName>
    </submittedName>
</protein>
<feature type="region of interest" description="Disordered" evidence="1">
    <location>
        <begin position="1"/>
        <end position="47"/>
    </location>
</feature>
<evidence type="ECO:0000313" key="3">
    <source>
        <dbReference type="Proteomes" id="UP000664203"/>
    </source>
</evidence>
<feature type="compositionally biased region" description="Polar residues" evidence="1">
    <location>
        <begin position="23"/>
        <end position="33"/>
    </location>
</feature>